<proteinExistence type="predicted"/>
<protein>
    <submittedName>
        <fullName evidence="4">SH3 domain-containing protein</fullName>
    </submittedName>
</protein>
<reference evidence="4" key="2">
    <citation type="submission" date="2021-04" db="EMBL/GenBank/DDBJ databases">
        <authorList>
            <person name="Gilroy R."/>
        </authorList>
    </citation>
    <scope>NUCLEOTIDE SEQUENCE</scope>
    <source>
        <strain evidence="4">CHK178-16964</strain>
    </source>
</reference>
<evidence type="ECO:0000256" key="2">
    <source>
        <dbReference type="SAM" id="Phobius"/>
    </source>
</evidence>
<feature type="transmembrane region" description="Helical" evidence="2">
    <location>
        <begin position="377"/>
        <end position="399"/>
    </location>
</feature>
<dbReference type="PROSITE" id="PS51781">
    <property type="entry name" value="SH3B"/>
    <property type="match status" value="1"/>
</dbReference>
<name>A0A9D2HH17_9FIRM</name>
<keyword evidence="2" id="KW-0812">Transmembrane</keyword>
<feature type="region of interest" description="Disordered" evidence="1">
    <location>
        <begin position="154"/>
        <end position="174"/>
    </location>
</feature>
<accession>A0A9D2HH17</accession>
<feature type="domain" description="SH3b" evidence="3">
    <location>
        <begin position="601"/>
        <end position="671"/>
    </location>
</feature>
<feature type="transmembrane region" description="Helical" evidence="2">
    <location>
        <begin position="531"/>
        <end position="554"/>
    </location>
</feature>
<dbReference type="Proteomes" id="UP000823900">
    <property type="component" value="Unassembled WGS sequence"/>
</dbReference>
<reference evidence="4" key="1">
    <citation type="journal article" date="2021" name="PeerJ">
        <title>Extensive microbial diversity within the chicken gut microbiome revealed by metagenomics and culture.</title>
        <authorList>
            <person name="Gilroy R."/>
            <person name="Ravi A."/>
            <person name="Getino M."/>
            <person name="Pursley I."/>
            <person name="Horton D.L."/>
            <person name="Alikhan N.F."/>
            <person name="Baker D."/>
            <person name="Gharbi K."/>
            <person name="Hall N."/>
            <person name="Watson M."/>
            <person name="Adriaenssens E.M."/>
            <person name="Foster-Nyarko E."/>
            <person name="Jarju S."/>
            <person name="Secka A."/>
            <person name="Antonio M."/>
            <person name="Oren A."/>
            <person name="Chaudhuri R.R."/>
            <person name="La Ragione R."/>
            <person name="Hildebrand F."/>
            <person name="Pallen M.J."/>
        </authorList>
    </citation>
    <scope>NUCLEOTIDE SEQUENCE</scope>
    <source>
        <strain evidence="4">CHK178-16964</strain>
    </source>
</reference>
<feature type="transmembrane region" description="Helical" evidence="2">
    <location>
        <begin position="467"/>
        <end position="490"/>
    </location>
</feature>
<keyword evidence="2" id="KW-0472">Membrane</keyword>
<gene>
    <name evidence="4" type="ORF">IAA07_00445</name>
</gene>
<dbReference type="Pfam" id="PF08239">
    <property type="entry name" value="SH3_3"/>
    <property type="match status" value="1"/>
</dbReference>
<feature type="transmembrane region" description="Helical" evidence="2">
    <location>
        <begin position="411"/>
        <end position="429"/>
    </location>
</feature>
<evidence type="ECO:0000313" key="4">
    <source>
        <dbReference type="EMBL" id="HJA70033.1"/>
    </source>
</evidence>
<dbReference type="EMBL" id="DWZA01000004">
    <property type="protein sequence ID" value="HJA70033.1"/>
    <property type="molecule type" value="Genomic_DNA"/>
</dbReference>
<dbReference type="InterPro" id="IPR003646">
    <property type="entry name" value="SH3-like_bac-type"/>
</dbReference>
<keyword evidence="2" id="KW-1133">Transmembrane helix</keyword>
<organism evidence="4 5">
    <name type="scientific">Candidatus Lachnoclostridium stercoravium</name>
    <dbReference type="NCBI Taxonomy" id="2838633"/>
    <lineage>
        <taxon>Bacteria</taxon>
        <taxon>Bacillati</taxon>
        <taxon>Bacillota</taxon>
        <taxon>Clostridia</taxon>
        <taxon>Lachnospirales</taxon>
        <taxon>Lachnospiraceae</taxon>
    </lineage>
</organism>
<comment type="caution">
    <text evidence="4">The sequence shown here is derived from an EMBL/GenBank/DDBJ whole genome shotgun (WGS) entry which is preliminary data.</text>
</comment>
<dbReference type="AlphaFoldDB" id="A0A9D2HH17"/>
<evidence type="ECO:0000256" key="1">
    <source>
        <dbReference type="SAM" id="MobiDB-lite"/>
    </source>
</evidence>
<feature type="compositionally biased region" description="Basic and acidic residues" evidence="1">
    <location>
        <begin position="154"/>
        <end position="169"/>
    </location>
</feature>
<evidence type="ECO:0000259" key="3">
    <source>
        <dbReference type="PROSITE" id="PS51781"/>
    </source>
</evidence>
<dbReference type="Gene3D" id="2.30.30.40">
    <property type="entry name" value="SH3 Domains"/>
    <property type="match status" value="1"/>
</dbReference>
<evidence type="ECO:0000313" key="5">
    <source>
        <dbReference type="Proteomes" id="UP000823900"/>
    </source>
</evidence>
<sequence>MADIRDKILKKYDIDIRETDLISLYKIPSADTSGKALEELFQKRRKNWTMVLNNSMGEKKTAQARVHLARADLYEAILRDDALRKELFAYSQKSSSSDEFIGFAREFFRIVASSKKIDDEDVQFFFDFYKGRVKNRKAVIHMLEQEFGLGKADSKKLDKEEEKEEEGKGKKEKREKKGKIIASLFKESTLKDIQNCENLLEEARKSPKVQEVFLEVQKPLAEVLHLDQYDTLEKFKQYVEGMRTAAANFRYENGQEFSPIVDIFNTMYELTERDDVACNYQEFTILVQYDKLNSYMYEILAPKEDTLRFLYETACKYYQFEGFYDFILKYFIPLYKNFGIYENSVKRLMKKAKRSGGVGGEVSVFSKIFGKEQEAKLPLFLEVLTGFMNLPLYLSFILYEALKAVAWRLRYLSPLALIPLLPWATRLFLIKMEFEMPVRGGEGTLQYTWMALSDALTRVVSEGALSILLFALFFIIVCGVPSALFIYSLWQAATKMRKKLDWLGIERTYQAVICSRRKAALERYKKSGQKAVSAMVFAAVMNVALVCAVCYGVSGPAAALGRYPGIISRAVERWAYERELESMMEAAATEEAEEETEEAEYASAVVAVDAANIRSGPGTDYGAVGGARRDDVLVLTGNSQDTGGGSVWYEVFLDPEMTQTGWISGSLLQIQ</sequence>